<gene>
    <name evidence="2" type="ORF">GCM10010954_19830</name>
</gene>
<proteinExistence type="predicted"/>
<evidence type="ECO:0000313" key="2">
    <source>
        <dbReference type="EMBL" id="GGF21090.1"/>
    </source>
</evidence>
<feature type="region of interest" description="Disordered" evidence="1">
    <location>
        <begin position="1"/>
        <end position="25"/>
    </location>
</feature>
<sequence>MHTTPKQRRKHPGRHETHKQNGRSKVAFPSAARIYDASVWALELDIALLNLYIHSFELYNFLDNKKTPT</sequence>
<dbReference type="AlphaFoldDB" id="A0A917B5A9"/>
<evidence type="ECO:0000256" key="1">
    <source>
        <dbReference type="SAM" id="MobiDB-lite"/>
    </source>
</evidence>
<evidence type="ECO:0000313" key="3">
    <source>
        <dbReference type="Proteomes" id="UP000660110"/>
    </source>
</evidence>
<organism evidence="2 3">
    <name type="scientific">Halobacillus andaensis</name>
    <dbReference type="NCBI Taxonomy" id="1176239"/>
    <lineage>
        <taxon>Bacteria</taxon>
        <taxon>Bacillati</taxon>
        <taxon>Bacillota</taxon>
        <taxon>Bacilli</taxon>
        <taxon>Bacillales</taxon>
        <taxon>Bacillaceae</taxon>
        <taxon>Halobacillus</taxon>
    </lineage>
</organism>
<reference evidence="2" key="1">
    <citation type="journal article" date="2014" name="Int. J. Syst. Evol. Microbiol.">
        <title>Complete genome sequence of Corynebacterium casei LMG S-19264T (=DSM 44701T), isolated from a smear-ripened cheese.</title>
        <authorList>
            <consortium name="US DOE Joint Genome Institute (JGI-PGF)"/>
            <person name="Walter F."/>
            <person name="Albersmeier A."/>
            <person name="Kalinowski J."/>
            <person name="Ruckert C."/>
        </authorList>
    </citation>
    <scope>NUCLEOTIDE SEQUENCE</scope>
    <source>
        <strain evidence="2">CGMCC 1.12153</strain>
    </source>
</reference>
<keyword evidence="3" id="KW-1185">Reference proteome</keyword>
<comment type="caution">
    <text evidence="2">The sequence shown here is derived from an EMBL/GenBank/DDBJ whole genome shotgun (WGS) entry which is preliminary data.</text>
</comment>
<name>A0A917B5A9_HALAA</name>
<dbReference type="EMBL" id="BMEL01000002">
    <property type="protein sequence ID" value="GGF21090.1"/>
    <property type="molecule type" value="Genomic_DNA"/>
</dbReference>
<protein>
    <submittedName>
        <fullName evidence="2">Uncharacterized protein</fullName>
    </submittedName>
</protein>
<dbReference type="Proteomes" id="UP000660110">
    <property type="component" value="Unassembled WGS sequence"/>
</dbReference>
<feature type="compositionally biased region" description="Basic residues" evidence="1">
    <location>
        <begin position="1"/>
        <end position="13"/>
    </location>
</feature>
<reference evidence="2" key="2">
    <citation type="submission" date="2020-09" db="EMBL/GenBank/DDBJ databases">
        <authorList>
            <person name="Sun Q."/>
            <person name="Zhou Y."/>
        </authorList>
    </citation>
    <scope>NUCLEOTIDE SEQUENCE</scope>
    <source>
        <strain evidence="2">CGMCC 1.12153</strain>
    </source>
</reference>
<accession>A0A917B5A9</accession>